<dbReference type="Proteomes" id="UP000028981">
    <property type="component" value="Unassembled WGS sequence"/>
</dbReference>
<evidence type="ECO:0000256" key="2">
    <source>
        <dbReference type="ARBA" id="ARBA00023136"/>
    </source>
</evidence>
<feature type="signal peptide" evidence="5">
    <location>
        <begin position="1"/>
        <end position="28"/>
    </location>
</feature>
<reference evidence="7 8" key="1">
    <citation type="submission" date="2014-08" db="EMBL/GenBank/DDBJ databases">
        <authorList>
            <person name="Hassan Y.I."/>
            <person name="Lepp D."/>
            <person name="Zhou T."/>
        </authorList>
    </citation>
    <scope>NUCLEOTIDE SEQUENCE [LARGE SCALE GENOMIC DNA]</scope>
    <source>
        <strain evidence="7 8">IFO13584</strain>
    </source>
</reference>
<dbReference type="InterPro" id="IPR018660">
    <property type="entry name" value="MliC"/>
</dbReference>
<keyword evidence="2" id="KW-0472">Membrane</keyword>
<accession>A0A087M6A9</accession>
<evidence type="ECO:0000256" key="3">
    <source>
        <dbReference type="ARBA" id="ARBA00023139"/>
    </source>
</evidence>
<sequence length="111" mass="11468">MQEISMITLMRGPAVFAIAVLATGTASATEASYKCDGGTELTAIFSPVGSTPGQVELLFAGEDGDLVLPQAMSADGGRYADADNEFWIKGNSATLTRDGKSETCEVSKGAQ</sequence>
<dbReference type="SUPFAM" id="SSF141488">
    <property type="entry name" value="YdhA-like"/>
    <property type="match status" value="1"/>
</dbReference>
<evidence type="ECO:0000259" key="6">
    <source>
        <dbReference type="Pfam" id="PF09864"/>
    </source>
</evidence>
<dbReference type="AlphaFoldDB" id="A0A087M6A9"/>
<feature type="chain" id="PRO_5001825942" description="C-type lysozyme inhibitor domain-containing protein" evidence="5">
    <location>
        <begin position="29"/>
        <end position="111"/>
    </location>
</feature>
<dbReference type="Gene3D" id="2.40.128.200">
    <property type="match status" value="1"/>
</dbReference>
<protein>
    <recommendedName>
        <fullName evidence="6">C-type lysozyme inhibitor domain-containing protein</fullName>
    </recommendedName>
</protein>
<comment type="caution">
    <text evidence="7">The sequence shown here is derived from an EMBL/GenBank/DDBJ whole genome shotgun (WGS) entry which is preliminary data.</text>
</comment>
<dbReference type="OrthoDB" id="8163043at2"/>
<keyword evidence="3" id="KW-0564">Palmitate</keyword>
<evidence type="ECO:0000313" key="8">
    <source>
        <dbReference type="Proteomes" id="UP000028981"/>
    </source>
</evidence>
<keyword evidence="8" id="KW-1185">Reference proteome</keyword>
<gene>
    <name evidence="7" type="ORF">JP75_02310</name>
</gene>
<dbReference type="InterPro" id="IPR036328">
    <property type="entry name" value="MliC_sf"/>
</dbReference>
<dbReference type="Pfam" id="PF09864">
    <property type="entry name" value="MliC"/>
    <property type="match status" value="1"/>
</dbReference>
<evidence type="ECO:0000256" key="5">
    <source>
        <dbReference type="SAM" id="SignalP"/>
    </source>
</evidence>
<dbReference type="EMBL" id="JQGC01000002">
    <property type="protein sequence ID" value="KFL32412.1"/>
    <property type="molecule type" value="Genomic_DNA"/>
</dbReference>
<evidence type="ECO:0000313" key="7">
    <source>
        <dbReference type="EMBL" id="KFL32412.1"/>
    </source>
</evidence>
<keyword evidence="4" id="KW-0449">Lipoprotein</keyword>
<feature type="domain" description="C-type lysozyme inhibitor" evidence="6">
    <location>
        <begin position="33"/>
        <end position="101"/>
    </location>
</feature>
<proteinExistence type="predicted"/>
<evidence type="ECO:0000256" key="1">
    <source>
        <dbReference type="ARBA" id="ARBA00022729"/>
    </source>
</evidence>
<name>A0A087M6A9_9HYPH</name>
<evidence type="ECO:0000256" key="4">
    <source>
        <dbReference type="ARBA" id="ARBA00023288"/>
    </source>
</evidence>
<organism evidence="7 8">
    <name type="scientific">Devosia riboflavina</name>
    <dbReference type="NCBI Taxonomy" id="46914"/>
    <lineage>
        <taxon>Bacteria</taxon>
        <taxon>Pseudomonadati</taxon>
        <taxon>Pseudomonadota</taxon>
        <taxon>Alphaproteobacteria</taxon>
        <taxon>Hyphomicrobiales</taxon>
        <taxon>Devosiaceae</taxon>
        <taxon>Devosia</taxon>
    </lineage>
</organism>
<keyword evidence="1 5" id="KW-0732">Signal</keyword>